<feature type="transmembrane region" description="Helical" evidence="7">
    <location>
        <begin position="336"/>
        <end position="356"/>
    </location>
</feature>
<keyword evidence="5 7" id="KW-0472">Membrane</keyword>
<evidence type="ECO:0000259" key="8">
    <source>
        <dbReference type="Pfam" id="PF02687"/>
    </source>
</evidence>
<keyword evidence="4 7" id="KW-1133">Transmembrane helix</keyword>
<evidence type="ECO:0000256" key="1">
    <source>
        <dbReference type="ARBA" id="ARBA00004651"/>
    </source>
</evidence>
<evidence type="ECO:0000256" key="3">
    <source>
        <dbReference type="ARBA" id="ARBA00022692"/>
    </source>
</evidence>
<dbReference type="InterPro" id="IPR003838">
    <property type="entry name" value="ABC3_permease_C"/>
</dbReference>
<sequence>MNLFKRAWWQLTSQPGRTALMVGVFAVVCTLVLSGFLIRSAAARAADRAKAGVGATADLKLDFNALLAAQGAPQQSGAVPAGVMAASRLPLAKLDRLCASAAVVRCNYTVDGLAAPAPASPAASASASASADGSGAAKLYQPVPPPVGTDTTMTDWFSVQGIRDQAGVPDFHNGDSKIISGSGITPTSPADMVVIEQRLARADHLKVGDKLHLRVGQLPSQGGPPVSKQDFVLTVGGIYQNSAADPGQYQPADSLAANLLYLTPLAATGVTGMDASQGATTDKADFTLHGPDDLARLVKDEKAAGIDPTIWPISVNDQQYRQLVGPIDKTARFATVTLWLVAVAGAAVLALITAAAMRGRRKELGILMSLGERKPRLVGQQLAETVVCGLVAVGIATACASFVSQAVGDHLLAGDVADARSAAAQQQAQPDPSDPTGGANGPSSGGTPQVQPIDRLRIGLGAGDLAGVGATGLAIAVLATVLPGVRTLRLTPRDILSKGN</sequence>
<keyword evidence="2" id="KW-1003">Cell membrane</keyword>
<evidence type="ECO:0000256" key="7">
    <source>
        <dbReference type="SAM" id="Phobius"/>
    </source>
</evidence>
<feature type="domain" description="ABC3 transporter permease C-terminal" evidence="8">
    <location>
        <begin position="338"/>
        <end position="492"/>
    </location>
</feature>
<dbReference type="EMBL" id="JBHFAB010000022">
    <property type="protein sequence ID" value="MFC1420029.1"/>
    <property type="molecule type" value="Genomic_DNA"/>
</dbReference>
<dbReference type="Proteomes" id="UP001592531">
    <property type="component" value="Unassembled WGS sequence"/>
</dbReference>
<dbReference type="PANTHER" id="PTHR30572:SF9">
    <property type="entry name" value="ABC TRANSPORTER PERMEASE PROTEIN"/>
    <property type="match status" value="1"/>
</dbReference>
<proteinExistence type="predicted"/>
<evidence type="ECO:0000313" key="9">
    <source>
        <dbReference type="EMBL" id="MFC1420029.1"/>
    </source>
</evidence>
<feature type="transmembrane region" description="Helical" evidence="7">
    <location>
        <begin position="377"/>
        <end position="403"/>
    </location>
</feature>
<evidence type="ECO:0000256" key="5">
    <source>
        <dbReference type="ARBA" id="ARBA00023136"/>
    </source>
</evidence>
<dbReference type="Pfam" id="PF02687">
    <property type="entry name" value="FtsX"/>
    <property type="match status" value="1"/>
</dbReference>
<reference evidence="9 10" key="1">
    <citation type="submission" date="2024-09" db="EMBL/GenBank/DDBJ databases">
        <authorList>
            <person name="Lee S.D."/>
        </authorList>
    </citation>
    <scope>NUCLEOTIDE SEQUENCE [LARGE SCALE GENOMIC DNA]</scope>
    <source>
        <strain evidence="9 10">N8-3</strain>
    </source>
</reference>
<protein>
    <submittedName>
        <fullName evidence="9">FtsX-like permease family protein</fullName>
    </submittedName>
</protein>
<dbReference type="PANTHER" id="PTHR30572">
    <property type="entry name" value="MEMBRANE COMPONENT OF TRANSPORTER-RELATED"/>
    <property type="match status" value="1"/>
</dbReference>
<keyword evidence="3 7" id="KW-0812">Transmembrane</keyword>
<feature type="compositionally biased region" description="Low complexity" evidence="6">
    <location>
        <begin position="422"/>
        <end position="435"/>
    </location>
</feature>
<evidence type="ECO:0000256" key="2">
    <source>
        <dbReference type="ARBA" id="ARBA00022475"/>
    </source>
</evidence>
<dbReference type="RefSeq" id="WP_380540460.1">
    <property type="nucleotide sequence ID" value="NZ_JBHFAB010000022.1"/>
</dbReference>
<feature type="region of interest" description="Disordered" evidence="6">
    <location>
        <begin position="422"/>
        <end position="451"/>
    </location>
</feature>
<gene>
    <name evidence="9" type="ORF">ACEZDE_25820</name>
</gene>
<evidence type="ECO:0000256" key="4">
    <source>
        <dbReference type="ARBA" id="ARBA00022989"/>
    </source>
</evidence>
<evidence type="ECO:0000256" key="6">
    <source>
        <dbReference type="SAM" id="MobiDB-lite"/>
    </source>
</evidence>
<name>A0ABV6W213_9ACTN</name>
<feature type="transmembrane region" description="Helical" evidence="7">
    <location>
        <begin position="465"/>
        <end position="485"/>
    </location>
</feature>
<comment type="subcellular location">
    <subcellularLocation>
        <location evidence="1">Cell membrane</location>
        <topology evidence="1">Multi-pass membrane protein</topology>
    </subcellularLocation>
</comment>
<accession>A0ABV6W213</accession>
<evidence type="ECO:0000313" key="10">
    <source>
        <dbReference type="Proteomes" id="UP001592531"/>
    </source>
</evidence>
<keyword evidence="10" id="KW-1185">Reference proteome</keyword>
<organism evidence="9 10">
    <name type="scientific">Streptacidiphilus cavernicola</name>
    <dbReference type="NCBI Taxonomy" id="3342716"/>
    <lineage>
        <taxon>Bacteria</taxon>
        <taxon>Bacillati</taxon>
        <taxon>Actinomycetota</taxon>
        <taxon>Actinomycetes</taxon>
        <taxon>Kitasatosporales</taxon>
        <taxon>Streptomycetaceae</taxon>
        <taxon>Streptacidiphilus</taxon>
    </lineage>
</organism>
<dbReference type="InterPro" id="IPR050250">
    <property type="entry name" value="Macrolide_Exporter_MacB"/>
</dbReference>
<comment type="caution">
    <text evidence="9">The sequence shown here is derived from an EMBL/GenBank/DDBJ whole genome shotgun (WGS) entry which is preliminary data.</text>
</comment>